<organism evidence="2 3">
    <name type="scientific">Meganyctiphanes norvegica</name>
    <name type="common">Northern krill</name>
    <name type="synonym">Thysanopoda norvegica</name>
    <dbReference type="NCBI Taxonomy" id="48144"/>
    <lineage>
        <taxon>Eukaryota</taxon>
        <taxon>Metazoa</taxon>
        <taxon>Ecdysozoa</taxon>
        <taxon>Arthropoda</taxon>
        <taxon>Crustacea</taxon>
        <taxon>Multicrustacea</taxon>
        <taxon>Malacostraca</taxon>
        <taxon>Eumalacostraca</taxon>
        <taxon>Eucarida</taxon>
        <taxon>Euphausiacea</taxon>
        <taxon>Euphausiidae</taxon>
        <taxon>Meganyctiphanes</taxon>
    </lineage>
</organism>
<reference evidence="2 3" key="1">
    <citation type="submission" date="2024-05" db="EMBL/GenBank/DDBJ databases">
        <authorList>
            <person name="Wallberg A."/>
        </authorList>
    </citation>
    <scope>NUCLEOTIDE SEQUENCE [LARGE SCALE GENOMIC DNA]</scope>
</reference>
<evidence type="ECO:0000313" key="2">
    <source>
        <dbReference type="EMBL" id="CAL4129470.1"/>
    </source>
</evidence>
<dbReference type="AlphaFoldDB" id="A0AAV2RNU6"/>
<name>A0AAV2RNU6_MEGNR</name>
<evidence type="ECO:0008006" key="4">
    <source>
        <dbReference type="Google" id="ProtNLM"/>
    </source>
</evidence>
<dbReference type="EMBL" id="CAXKWB010026093">
    <property type="protein sequence ID" value="CAL4129470.1"/>
    <property type="molecule type" value="Genomic_DNA"/>
</dbReference>
<gene>
    <name evidence="2" type="ORF">MNOR_LOCUS26306</name>
</gene>
<comment type="caution">
    <text evidence="2">The sequence shown here is derived from an EMBL/GenBank/DDBJ whole genome shotgun (WGS) entry which is preliminary data.</text>
</comment>
<accession>A0AAV2RNU6</accession>
<proteinExistence type="predicted"/>
<sequence>MLPKLFFLIFATTIMYIVWAERSHNIAEDTIAFYLATKIYISNFLKIYYQRNQFYCVGKRSPNYIENHIGSTGVEWLRLHGLKWIIFLKKSFDRVNVHRF</sequence>
<feature type="signal peptide" evidence="1">
    <location>
        <begin position="1"/>
        <end position="20"/>
    </location>
</feature>
<dbReference type="Proteomes" id="UP001497623">
    <property type="component" value="Unassembled WGS sequence"/>
</dbReference>
<evidence type="ECO:0000313" key="3">
    <source>
        <dbReference type="Proteomes" id="UP001497623"/>
    </source>
</evidence>
<keyword evidence="1" id="KW-0732">Signal</keyword>
<evidence type="ECO:0000256" key="1">
    <source>
        <dbReference type="SAM" id="SignalP"/>
    </source>
</evidence>
<feature type="chain" id="PRO_5043584630" description="Secreted protein" evidence="1">
    <location>
        <begin position="21"/>
        <end position="100"/>
    </location>
</feature>
<protein>
    <recommendedName>
        <fullName evidence="4">Secreted protein</fullName>
    </recommendedName>
</protein>
<keyword evidence="3" id="KW-1185">Reference proteome</keyword>